<comment type="similarity">
    <text evidence="3 10">Belongs to the class-II pyridoxal-phosphate-dependent aminotransferase family. BioF subfamily.</text>
</comment>
<evidence type="ECO:0000256" key="2">
    <source>
        <dbReference type="ARBA" id="ARBA00004746"/>
    </source>
</evidence>
<dbReference type="GO" id="GO:0030170">
    <property type="term" value="F:pyridoxal phosphate binding"/>
    <property type="evidence" value="ECO:0007669"/>
    <property type="project" value="InterPro"/>
</dbReference>
<dbReference type="InterPro" id="IPR004839">
    <property type="entry name" value="Aminotransferase_I/II_large"/>
</dbReference>
<keyword evidence="6" id="KW-0093">Biotin biosynthesis</keyword>
<evidence type="ECO:0000259" key="11">
    <source>
        <dbReference type="Pfam" id="PF00155"/>
    </source>
</evidence>
<dbReference type="SUPFAM" id="SSF53383">
    <property type="entry name" value="PLP-dependent transferases"/>
    <property type="match status" value="1"/>
</dbReference>
<feature type="domain" description="Aminotransferase class I/classII large" evidence="11">
    <location>
        <begin position="59"/>
        <end position="392"/>
    </location>
</feature>
<protein>
    <recommendedName>
        <fullName evidence="10">8-amino-7-ketopelargonate synthase</fullName>
        <ecNumber evidence="10">2.3.1.47</ecNumber>
    </recommendedName>
</protein>
<keyword evidence="13" id="KW-1185">Reference proteome</keyword>
<dbReference type="Gene3D" id="3.90.1150.10">
    <property type="entry name" value="Aspartate Aminotransferase, domain 1"/>
    <property type="match status" value="1"/>
</dbReference>
<comment type="subunit">
    <text evidence="4 10">Homodimer.</text>
</comment>
<dbReference type="Pfam" id="PF00155">
    <property type="entry name" value="Aminotran_1_2"/>
    <property type="match status" value="1"/>
</dbReference>
<evidence type="ECO:0000313" key="12">
    <source>
        <dbReference type="EMBL" id="SDM67734.1"/>
    </source>
</evidence>
<dbReference type="OrthoDB" id="9807157at2"/>
<dbReference type="InterPro" id="IPR004723">
    <property type="entry name" value="AONS_Archaea/Proteobacteria"/>
</dbReference>
<dbReference type="AlphaFoldDB" id="A0A1G9V6E8"/>
<evidence type="ECO:0000313" key="13">
    <source>
        <dbReference type="Proteomes" id="UP000199759"/>
    </source>
</evidence>
<dbReference type="UniPathway" id="UPA00078"/>
<evidence type="ECO:0000256" key="3">
    <source>
        <dbReference type="ARBA" id="ARBA00010008"/>
    </source>
</evidence>
<dbReference type="GO" id="GO:0009102">
    <property type="term" value="P:biotin biosynthetic process"/>
    <property type="evidence" value="ECO:0007669"/>
    <property type="project" value="UniProtKB-UniRule"/>
</dbReference>
<dbReference type="NCBIfam" id="TIGR00858">
    <property type="entry name" value="bioF"/>
    <property type="match status" value="1"/>
</dbReference>
<dbReference type="EC" id="2.3.1.47" evidence="10"/>
<evidence type="ECO:0000256" key="5">
    <source>
        <dbReference type="ARBA" id="ARBA00022679"/>
    </source>
</evidence>
<comment type="pathway">
    <text evidence="2 10">Cofactor biosynthesis; biotin biosynthesis.</text>
</comment>
<name>A0A1G9V6E8_9PROT</name>
<dbReference type="GO" id="GO:0008710">
    <property type="term" value="F:8-amino-7-oxononanoate synthase activity"/>
    <property type="evidence" value="ECO:0007669"/>
    <property type="project" value="UniProtKB-UniRule"/>
</dbReference>
<keyword evidence="7 9" id="KW-0663">Pyridoxal phosphate</keyword>
<sequence>MRSTEASPEPTSSALPASATLDAYASGKLAGLERSQLRRHIVETDGLDAVRVEQTGQSLLNFCSNDYLGLSRHREVIAAAQAATARYGTGSGASRLVTGGHPLLFELEARLARFKGSEDCILFGSGYLANLAIAPALLSSGDLILIDELAHACLFAGAQLSRARVETFPHNDLAGLSAKLAELRPDARRAMILTDGVFSMDGDLAPLPGLQALADRHNAWLLVDDAHGVGVVAGGRGSAHAFTPAVQAPLQMGTLSKALGSYGGYLCASRAVCELLRTRARPLVFTTAPAPASIAAALKALDLIESEPALCERPTGLARRFCAAAGLPEPASPIVPVILGSATAALDASAQLRAEGFLVTAIRPPTVPRGTARLRITFSAAHKEADIDRLARLVAAWAPQDEAVE</sequence>
<organism evidence="12 13">
    <name type="scientific">Maricaulis salignorans</name>
    <dbReference type="NCBI Taxonomy" id="144026"/>
    <lineage>
        <taxon>Bacteria</taxon>
        <taxon>Pseudomonadati</taxon>
        <taxon>Pseudomonadota</taxon>
        <taxon>Alphaproteobacteria</taxon>
        <taxon>Maricaulales</taxon>
        <taxon>Maricaulaceae</taxon>
        <taxon>Maricaulis</taxon>
    </lineage>
</organism>
<evidence type="ECO:0000256" key="9">
    <source>
        <dbReference type="PIRSR" id="PIRSR604723-51"/>
    </source>
</evidence>
<dbReference type="InterPro" id="IPR015421">
    <property type="entry name" value="PyrdxlP-dep_Trfase_major"/>
</dbReference>
<dbReference type="STRING" id="144026.SAMN04488568_1183"/>
<keyword evidence="5 10" id="KW-0808">Transferase</keyword>
<dbReference type="PANTHER" id="PTHR13693">
    <property type="entry name" value="CLASS II AMINOTRANSFERASE/8-AMINO-7-OXONONANOATE SYNTHASE"/>
    <property type="match status" value="1"/>
</dbReference>
<evidence type="ECO:0000256" key="4">
    <source>
        <dbReference type="ARBA" id="ARBA00011738"/>
    </source>
</evidence>
<dbReference type="RefSeq" id="WP_091771250.1">
    <property type="nucleotide sequence ID" value="NZ_FNHG01000018.1"/>
</dbReference>
<gene>
    <name evidence="12" type="ORF">SAMN04488568_1183</name>
</gene>
<feature type="modified residue" description="N6-(pyridoxal phosphate)lysine" evidence="9">
    <location>
        <position position="257"/>
    </location>
</feature>
<evidence type="ECO:0000256" key="8">
    <source>
        <dbReference type="ARBA" id="ARBA00047715"/>
    </source>
</evidence>
<dbReference type="Proteomes" id="UP000199759">
    <property type="component" value="Unassembled WGS sequence"/>
</dbReference>
<dbReference type="InterPro" id="IPR015424">
    <property type="entry name" value="PyrdxlP-dep_Trfase"/>
</dbReference>
<dbReference type="PANTHER" id="PTHR13693:SF100">
    <property type="entry name" value="8-AMINO-7-OXONONANOATE SYNTHASE"/>
    <property type="match status" value="1"/>
</dbReference>
<dbReference type="InterPro" id="IPR015422">
    <property type="entry name" value="PyrdxlP-dep_Trfase_small"/>
</dbReference>
<evidence type="ECO:0000256" key="7">
    <source>
        <dbReference type="ARBA" id="ARBA00022898"/>
    </source>
</evidence>
<accession>A0A1G9V6E8</accession>
<comment type="catalytic activity">
    <reaction evidence="8 10">
        <text>6-carboxyhexanoyl-[ACP] + L-alanine + H(+) = (8S)-8-amino-7-oxononanoate + holo-[ACP] + CO2</text>
        <dbReference type="Rhea" id="RHEA:42288"/>
        <dbReference type="Rhea" id="RHEA-COMP:9685"/>
        <dbReference type="Rhea" id="RHEA-COMP:9955"/>
        <dbReference type="ChEBI" id="CHEBI:15378"/>
        <dbReference type="ChEBI" id="CHEBI:16526"/>
        <dbReference type="ChEBI" id="CHEBI:57972"/>
        <dbReference type="ChEBI" id="CHEBI:64479"/>
        <dbReference type="ChEBI" id="CHEBI:78846"/>
        <dbReference type="ChEBI" id="CHEBI:149468"/>
        <dbReference type="EC" id="2.3.1.47"/>
    </reaction>
</comment>
<comment type="function">
    <text evidence="10">Catalyzes the decarboxylative condensation of pimeloyl-[acyl-carrier protein] and L-alanine to produce 8-amino-7-oxononanoate (AON), [acyl-carrier protein], and carbon dioxide.</text>
</comment>
<evidence type="ECO:0000256" key="6">
    <source>
        <dbReference type="ARBA" id="ARBA00022756"/>
    </source>
</evidence>
<dbReference type="Gene3D" id="3.40.640.10">
    <property type="entry name" value="Type I PLP-dependent aspartate aminotransferase-like (Major domain)"/>
    <property type="match status" value="1"/>
</dbReference>
<proteinExistence type="inferred from homology"/>
<reference evidence="12 13" key="1">
    <citation type="submission" date="2016-10" db="EMBL/GenBank/DDBJ databases">
        <authorList>
            <person name="de Groot N.N."/>
        </authorList>
    </citation>
    <scope>NUCLEOTIDE SEQUENCE [LARGE SCALE GENOMIC DNA]</scope>
    <source>
        <strain evidence="12 13">DSM 16077</strain>
    </source>
</reference>
<comment type="cofactor">
    <cofactor evidence="1 9 10">
        <name>pyridoxal 5'-phosphate</name>
        <dbReference type="ChEBI" id="CHEBI:597326"/>
    </cofactor>
</comment>
<dbReference type="InterPro" id="IPR050087">
    <property type="entry name" value="AON_synthase_class-II"/>
</dbReference>
<evidence type="ECO:0000256" key="10">
    <source>
        <dbReference type="RuleBase" id="RU003693"/>
    </source>
</evidence>
<evidence type="ECO:0000256" key="1">
    <source>
        <dbReference type="ARBA" id="ARBA00001933"/>
    </source>
</evidence>
<dbReference type="EMBL" id="FNHG01000018">
    <property type="protein sequence ID" value="SDM67734.1"/>
    <property type="molecule type" value="Genomic_DNA"/>
</dbReference>
<dbReference type="PROSITE" id="PS00599">
    <property type="entry name" value="AA_TRANSFER_CLASS_2"/>
    <property type="match status" value="1"/>
</dbReference>
<dbReference type="InterPro" id="IPR001917">
    <property type="entry name" value="Aminotrans_II_pyridoxalP_BS"/>
</dbReference>